<feature type="compositionally biased region" description="Polar residues" evidence="5">
    <location>
        <begin position="398"/>
        <end position="411"/>
    </location>
</feature>
<dbReference type="InterPro" id="IPR006572">
    <property type="entry name" value="Znf_DBF"/>
</dbReference>
<dbReference type="STRING" id="133385.A0A2T9YAC9"/>
<dbReference type="InterPro" id="IPR036420">
    <property type="entry name" value="BRCT_dom_sf"/>
</dbReference>
<dbReference type="InterPro" id="IPR038545">
    <property type="entry name" value="Znf_DBF_sf"/>
</dbReference>
<dbReference type="Proteomes" id="UP000245383">
    <property type="component" value="Unassembled WGS sequence"/>
</dbReference>
<keyword evidence="1" id="KW-0479">Metal-binding</keyword>
<evidence type="ECO:0000313" key="7">
    <source>
        <dbReference type="EMBL" id="PVU89290.1"/>
    </source>
</evidence>
<dbReference type="GO" id="GO:0003676">
    <property type="term" value="F:nucleic acid binding"/>
    <property type="evidence" value="ECO:0007669"/>
    <property type="project" value="InterPro"/>
</dbReference>
<evidence type="ECO:0000256" key="5">
    <source>
        <dbReference type="SAM" id="MobiDB-lite"/>
    </source>
</evidence>
<dbReference type="Pfam" id="PF22437">
    <property type="entry name" value="DBF4_BRCT"/>
    <property type="match status" value="1"/>
</dbReference>
<dbReference type="AlphaFoldDB" id="A0A2T9YAC9"/>
<dbReference type="InterPro" id="IPR055116">
    <property type="entry name" value="DBF4_BRCT"/>
</dbReference>
<evidence type="ECO:0000256" key="3">
    <source>
        <dbReference type="ARBA" id="ARBA00022833"/>
    </source>
</evidence>
<dbReference type="SMART" id="SM00586">
    <property type="entry name" value="ZnF_DBF"/>
    <property type="match status" value="1"/>
</dbReference>
<organism evidence="7 8">
    <name type="scientific">Smittium simulii</name>
    <dbReference type="NCBI Taxonomy" id="133385"/>
    <lineage>
        <taxon>Eukaryota</taxon>
        <taxon>Fungi</taxon>
        <taxon>Fungi incertae sedis</taxon>
        <taxon>Zoopagomycota</taxon>
        <taxon>Kickxellomycotina</taxon>
        <taxon>Harpellomycetes</taxon>
        <taxon>Harpellales</taxon>
        <taxon>Legeriomycetaceae</taxon>
        <taxon>Smittium</taxon>
    </lineage>
</organism>
<evidence type="ECO:0000313" key="8">
    <source>
        <dbReference type="Proteomes" id="UP000245383"/>
    </source>
</evidence>
<dbReference type="CDD" id="cd00027">
    <property type="entry name" value="BRCT"/>
    <property type="match status" value="1"/>
</dbReference>
<dbReference type="Pfam" id="PF07535">
    <property type="entry name" value="zf-DBF"/>
    <property type="match status" value="1"/>
</dbReference>
<reference evidence="7 8" key="1">
    <citation type="journal article" date="2018" name="MBio">
        <title>Comparative Genomics Reveals the Core Gene Toolbox for the Fungus-Insect Symbiosis.</title>
        <authorList>
            <person name="Wang Y."/>
            <person name="Stata M."/>
            <person name="Wang W."/>
            <person name="Stajich J.E."/>
            <person name="White M.M."/>
            <person name="Moncalvo J.M."/>
        </authorList>
    </citation>
    <scope>NUCLEOTIDE SEQUENCE [LARGE SCALE GENOMIC DNA]</scope>
    <source>
        <strain evidence="7 8">SWE-8-4</strain>
    </source>
</reference>
<dbReference type="GO" id="GO:0008270">
    <property type="term" value="F:zinc ion binding"/>
    <property type="evidence" value="ECO:0007669"/>
    <property type="project" value="UniProtKB-KW"/>
</dbReference>
<dbReference type="OrthoDB" id="21380at2759"/>
<evidence type="ECO:0000256" key="2">
    <source>
        <dbReference type="ARBA" id="ARBA00022771"/>
    </source>
</evidence>
<dbReference type="GO" id="GO:0005634">
    <property type="term" value="C:nucleus"/>
    <property type="evidence" value="ECO:0007669"/>
    <property type="project" value="UniProtKB-ARBA"/>
</dbReference>
<evidence type="ECO:0000256" key="1">
    <source>
        <dbReference type="ARBA" id="ARBA00022723"/>
    </source>
</evidence>
<sequence>MNNRKLVFHNTSRLFEQAESTNLNIFSTSIKDSFISPTLLDIESKMLNSQLNITPNNQNLSKQDQTKVAHKNSTLHTKDSLNLAATQLSVNVNPTPSKNGNYNSDMLKTPLHSKIEFPTNFDTASLTLVNNYSSLKTLQQTPAKATKNNDTTIQSLSQKAKIDSHKSKLHEWIVAYRHAFPKFSFYFDGVPDNLTKSLSTAVKSLSAKVESFFSVNEVTHVIIPEIFPNSLEKSQTGSNVLAAAQKFGLKIWTVDKLLNRVLKYLLPSHQAANIQESKILGKRNLSEIIQKEKLSSRGTLSAKGISGIDFYYFQYYYILIEDLDHLHRSILANEYPPPEKGEEIGWPKLYYVPKGRCPFVRYDDSTSSKDSDSDSNSNFDSEKNVLSQKDDECEYSEDQTTSDNSQSENFTNSVENKKNLAQNQQGIADLMENNELIWPKNAQLLNAVGSSHVIDSVASGAVALNSITSTSTINRPYPYDKNTHIQNLNNQVQSRVDQLSRLEQPIRPSADLSNNNKQLNQPQISNNVNYTKSVNKSQLTLANSANNLERKIKPHPRLNLPATQSKKPTTQSRQTLVSRPGYCENCKLKYDDMLNHIESSSHQAFANDDSNWAELDLLLDSVKRPLAKNKLPLPLVDFDYTKRLCKSNSHLSKSFSSVSSAAQSTFNFLENNANIAASTQPLALQNSIKSNLGNHFTKNLSQPVTNFGFNYNGTPNNPIVIMETSSNGITESEQLTQVSLTPNLLNYTPHASYYSNGAMAQSCEYQHQISTRSSSQRFHSNFKHSKVQFIPSDLQNLSNISTSFANSSNFNIKLKKSNHAMLSNDNAFLMPTSNLLQGNCNHILLNSPQTGNYAKENICNNKNSIMLTPAIQNIDNDQSATTLVNQTFALKDLNTFNNLSNIDFLTPTKVSNPLREKNQSCDNILYNLNSTSLDQCQNSNLNSTKNNDPSPWLIDQRNLTTFSKNNTQEYCGNYTGANTIASNTPMLDLEGDRSTSY</sequence>
<feature type="region of interest" description="Disordered" evidence="5">
    <location>
        <begin position="363"/>
        <end position="411"/>
    </location>
</feature>
<dbReference type="SMART" id="SM00292">
    <property type="entry name" value="BRCT"/>
    <property type="match status" value="1"/>
</dbReference>
<comment type="caution">
    <text evidence="7">The sequence shown here is derived from an EMBL/GenBank/DDBJ whole genome shotgun (WGS) entry which is preliminary data.</text>
</comment>
<keyword evidence="2 4" id="KW-0863">Zinc-finger</keyword>
<feature type="region of interest" description="Disordered" evidence="5">
    <location>
        <begin position="507"/>
        <end position="529"/>
    </location>
</feature>
<gene>
    <name evidence="7" type="ORF">BB561_005443</name>
</gene>
<feature type="compositionally biased region" description="Polar residues" evidence="5">
    <location>
        <begin position="511"/>
        <end position="529"/>
    </location>
</feature>
<proteinExistence type="predicted"/>
<dbReference type="InterPro" id="IPR001357">
    <property type="entry name" value="BRCT_dom"/>
</dbReference>
<keyword evidence="8" id="KW-1185">Reference proteome</keyword>
<feature type="compositionally biased region" description="Basic and acidic residues" evidence="5">
    <location>
        <begin position="363"/>
        <end position="372"/>
    </location>
</feature>
<dbReference type="Gene3D" id="6.10.250.3410">
    <property type="entry name" value="DBF zinc finger"/>
    <property type="match status" value="1"/>
</dbReference>
<dbReference type="Pfam" id="PF08630">
    <property type="entry name" value="Dfp1_Him1_M"/>
    <property type="match status" value="1"/>
</dbReference>
<protein>
    <recommendedName>
        <fullName evidence="6">DBF4-type domain-containing protein</fullName>
    </recommendedName>
</protein>
<dbReference type="EMBL" id="MBFR01000325">
    <property type="protein sequence ID" value="PVU89290.1"/>
    <property type="molecule type" value="Genomic_DNA"/>
</dbReference>
<feature type="domain" description="DBF4-type" evidence="6">
    <location>
        <begin position="576"/>
        <end position="625"/>
    </location>
</feature>
<name>A0A2T9YAC9_9FUNG</name>
<dbReference type="Gene3D" id="3.40.50.10190">
    <property type="entry name" value="BRCT domain"/>
    <property type="match status" value="1"/>
</dbReference>
<feature type="region of interest" description="Disordered" evidence="5">
    <location>
        <begin position="547"/>
        <end position="576"/>
    </location>
</feature>
<evidence type="ECO:0000256" key="4">
    <source>
        <dbReference type="PROSITE-ProRule" id="PRU00600"/>
    </source>
</evidence>
<accession>A0A2T9YAC9</accession>
<dbReference type="PROSITE" id="PS51265">
    <property type="entry name" value="ZF_DBF4"/>
    <property type="match status" value="1"/>
</dbReference>
<evidence type="ECO:0000259" key="6">
    <source>
        <dbReference type="PROSITE" id="PS51265"/>
    </source>
</evidence>
<keyword evidence="3" id="KW-0862">Zinc</keyword>
<dbReference type="FunFam" id="6.10.250.3410:FF:000001">
    <property type="entry name" value="Protein DBF4 homolog A"/>
    <property type="match status" value="1"/>
</dbReference>
<feature type="compositionally biased region" description="Polar residues" evidence="5">
    <location>
        <begin position="561"/>
        <end position="576"/>
    </location>
</feature>
<dbReference type="InterPro" id="IPR013939">
    <property type="entry name" value="Regulatory_Dfp1/Him1"/>
</dbReference>